<comment type="caution">
    <text evidence="1">The sequence shown here is derived from an EMBL/GenBank/DDBJ whole genome shotgun (WGS) entry which is preliminary data.</text>
</comment>
<dbReference type="RefSeq" id="WP_192038591.1">
    <property type="nucleotide sequence ID" value="NZ_JACYWE010000003.1"/>
</dbReference>
<name>A0A927PM73_9ACTN</name>
<proteinExistence type="predicted"/>
<dbReference type="EMBL" id="JACYWE010000003">
    <property type="protein sequence ID" value="MBD8506122.1"/>
    <property type="molecule type" value="Genomic_DNA"/>
</dbReference>
<evidence type="ECO:0000313" key="1">
    <source>
        <dbReference type="EMBL" id="MBD8506122.1"/>
    </source>
</evidence>
<dbReference type="AlphaFoldDB" id="A0A927PM73"/>
<reference evidence="1" key="1">
    <citation type="submission" date="2020-09" db="EMBL/GenBank/DDBJ databases">
        <title>Hoyosella lacisalsi sp. nov., a halotolerant actinobacterium isolated from soil of Lake Gudzhirganskoe.</title>
        <authorList>
            <person name="Yang Q."/>
            <person name="Guo P.Y."/>
            <person name="Liu S.W."/>
            <person name="Li F.N."/>
            <person name="Sun C.H."/>
        </authorList>
    </citation>
    <scope>NUCLEOTIDE SEQUENCE</scope>
    <source>
        <strain evidence="1">G463</strain>
    </source>
</reference>
<sequence length="360" mass="39817">MPPSRNPLRGDQLPRAVENLLAANDGLVRVGEGISRQPAQQLCSRGLLARLAQGAYVDPVVYQRLSDWEQFALASRAFVGSGLPGSYLAGWSAAPVNGLPTMGRPPRLPLVVRPGTRLSGVTKCAYGRTRVEPIPENRLRHYAGVPATTVGHAACTIALSPRMPDALAVADQALRRGASLTGCIKDFRGRAGIERARWVADHASGLAESPLESLGRFAAYLGGLPVPVPNAWVGDTKPRFRLDGLWPYHWAGFEADGAIKYNDRPDAARIVADQQEREWFLRQKLSLDLCRYTWQHTRGNPDELASRFAGLLAANPMRAEPIRWWKHDPDRGPFEPLPEDWPSPHPQDARLPPHWWTDLR</sequence>
<keyword evidence="2" id="KW-1185">Reference proteome</keyword>
<dbReference type="Proteomes" id="UP000642993">
    <property type="component" value="Unassembled WGS sequence"/>
</dbReference>
<evidence type="ECO:0000313" key="2">
    <source>
        <dbReference type="Proteomes" id="UP000642993"/>
    </source>
</evidence>
<gene>
    <name evidence="1" type="ORF">HT102_06465</name>
</gene>
<accession>A0A927PM73</accession>
<protein>
    <submittedName>
        <fullName evidence="1">Type IV toxin-antitoxin system AbiEi family antitoxin domain-containing protein</fullName>
    </submittedName>
</protein>
<organism evidence="1 2">
    <name type="scientific">Lolliginicoccus lacisalsi</name>
    <dbReference type="NCBI Taxonomy" id="2742202"/>
    <lineage>
        <taxon>Bacteria</taxon>
        <taxon>Bacillati</taxon>
        <taxon>Actinomycetota</taxon>
        <taxon>Actinomycetes</taxon>
        <taxon>Mycobacteriales</taxon>
        <taxon>Hoyosellaceae</taxon>
        <taxon>Lolliginicoccus</taxon>
    </lineage>
</organism>